<dbReference type="PANTHER" id="PTHR37984">
    <property type="entry name" value="PROTEIN CBG26694"/>
    <property type="match status" value="1"/>
</dbReference>
<accession>A0A6P7TG45</accession>
<gene>
    <name evidence="4" type="primary">LOC115223810</name>
</gene>
<dbReference type="PANTHER" id="PTHR37984:SF5">
    <property type="entry name" value="PROTEIN NYNRIN-LIKE"/>
    <property type="match status" value="1"/>
</dbReference>
<dbReference type="KEGG" id="osn:115223810"/>
<dbReference type="InterPro" id="IPR041588">
    <property type="entry name" value="Integrase_H2C2"/>
</dbReference>
<keyword evidence="3" id="KW-1185">Reference proteome</keyword>
<evidence type="ECO:0000313" key="4">
    <source>
        <dbReference type="RefSeq" id="XP_029650334.1"/>
    </source>
</evidence>
<dbReference type="InterPro" id="IPR036397">
    <property type="entry name" value="RNaseH_sf"/>
</dbReference>
<feature type="region of interest" description="Disordered" evidence="1">
    <location>
        <begin position="184"/>
        <end position="206"/>
    </location>
</feature>
<feature type="domain" description="Integrase zinc-binding" evidence="2">
    <location>
        <begin position="8"/>
        <end position="52"/>
    </location>
</feature>
<dbReference type="Proteomes" id="UP000515154">
    <property type="component" value="Linkage group LG24"/>
</dbReference>
<dbReference type="Gene3D" id="1.10.340.70">
    <property type="match status" value="1"/>
</dbReference>
<dbReference type="Gene3D" id="3.30.420.10">
    <property type="entry name" value="Ribonuclease H-like superfamily/Ribonuclease H"/>
    <property type="match status" value="1"/>
</dbReference>
<proteinExistence type="predicted"/>
<name>A0A6P7TG45_9MOLL</name>
<protein>
    <submittedName>
        <fullName evidence="4">Uncharacterized protein LOC115223810</fullName>
    </submittedName>
</protein>
<dbReference type="Pfam" id="PF17921">
    <property type="entry name" value="Integrase_H2C2"/>
    <property type="match status" value="1"/>
</dbReference>
<dbReference type="GO" id="GO:0003676">
    <property type="term" value="F:nucleic acid binding"/>
    <property type="evidence" value="ECO:0007669"/>
    <property type="project" value="InterPro"/>
</dbReference>
<evidence type="ECO:0000313" key="3">
    <source>
        <dbReference type="Proteomes" id="UP000515154"/>
    </source>
</evidence>
<organism evidence="3 4">
    <name type="scientific">Octopus sinensis</name>
    <name type="common">East Asian common octopus</name>
    <dbReference type="NCBI Taxonomy" id="2607531"/>
    <lineage>
        <taxon>Eukaryota</taxon>
        <taxon>Metazoa</taxon>
        <taxon>Spiralia</taxon>
        <taxon>Lophotrochozoa</taxon>
        <taxon>Mollusca</taxon>
        <taxon>Cephalopoda</taxon>
        <taxon>Coleoidea</taxon>
        <taxon>Octopodiformes</taxon>
        <taxon>Octopoda</taxon>
        <taxon>Incirrata</taxon>
        <taxon>Octopodidae</taxon>
        <taxon>Octopus</taxon>
    </lineage>
</organism>
<dbReference type="SUPFAM" id="SSF53098">
    <property type="entry name" value="Ribonuclease H-like"/>
    <property type="match status" value="1"/>
</dbReference>
<evidence type="ECO:0000256" key="1">
    <source>
        <dbReference type="SAM" id="MobiDB-lite"/>
    </source>
</evidence>
<dbReference type="InterPro" id="IPR050951">
    <property type="entry name" value="Retrovirus_Pol_polyprotein"/>
</dbReference>
<sequence length="206" mass="23319">MFVPYQLHNSHDSHLGIQQMLSKISLEFWWSNMVQGVTTFISSCAASQQNQSTKDYSIAMWNKDSPWECFHMDWAFMNCIGNLLTVVSSYSNYIDAIRCISSKKKNVPKCLMRLFGLSGLSKVTVSDSASEFTVLKGWLSTPTDHPQSNGRPEQAVHTIKHALFAWNPLADDWYPYLLNHQSSRGRKAASPGERLFGRPLHTSCNP</sequence>
<dbReference type="AlphaFoldDB" id="A0A6P7TG45"/>
<dbReference type="InterPro" id="IPR012337">
    <property type="entry name" value="RNaseH-like_sf"/>
</dbReference>
<dbReference type="RefSeq" id="XP_029650334.1">
    <property type="nucleotide sequence ID" value="XM_029794474.1"/>
</dbReference>
<reference evidence="4" key="1">
    <citation type="submission" date="2025-08" db="UniProtKB">
        <authorList>
            <consortium name="RefSeq"/>
        </authorList>
    </citation>
    <scope>IDENTIFICATION</scope>
</reference>
<evidence type="ECO:0000259" key="2">
    <source>
        <dbReference type="Pfam" id="PF17921"/>
    </source>
</evidence>